<accession>A0A7W8E6N3</accession>
<evidence type="ECO:0000313" key="1">
    <source>
        <dbReference type="EMBL" id="MBB5060857.1"/>
    </source>
</evidence>
<organism evidence="1 2">
    <name type="scientific">Granulicella aggregans</name>
    <dbReference type="NCBI Taxonomy" id="474949"/>
    <lineage>
        <taxon>Bacteria</taxon>
        <taxon>Pseudomonadati</taxon>
        <taxon>Acidobacteriota</taxon>
        <taxon>Terriglobia</taxon>
        <taxon>Terriglobales</taxon>
        <taxon>Acidobacteriaceae</taxon>
        <taxon>Granulicella</taxon>
    </lineage>
</organism>
<dbReference type="EMBL" id="JACHIP010000021">
    <property type="protein sequence ID" value="MBB5060857.1"/>
    <property type="molecule type" value="Genomic_DNA"/>
</dbReference>
<dbReference type="InterPro" id="IPR027417">
    <property type="entry name" value="P-loop_NTPase"/>
</dbReference>
<dbReference type="Pfam" id="PF13604">
    <property type="entry name" value="AAA_30"/>
    <property type="match status" value="1"/>
</dbReference>
<dbReference type="Gene3D" id="2.30.30.940">
    <property type="match status" value="1"/>
</dbReference>
<name>A0A7W8E6N3_9BACT</name>
<keyword evidence="1" id="KW-0269">Exonuclease</keyword>
<dbReference type="AlphaFoldDB" id="A0A7W8E6N3"/>
<proteinExistence type="predicted"/>
<gene>
    <name evidence="1" type="ORF">HDF16_005593</name>
</gene>
<reference evidence="1 2" key="1">
    <citation type="submission" date="2020-08" db="EMBL/GenBank/DDBJ databases">
        <title>Genomic Encyclopedia of Type Strains, Phase IV (KMG-V): Genome sequencing to study the core and pangenomes of soil and plant-associated prokaryotes.</title>
        <authorList>
            <person name="Whitman W."/>
        </authorList>
    </citation>
    <scope>NUCLEOTIDE SEQUENCE [LARGE SCALE GENOMIC DNA]</scope>
    <source>
        <strain evidence="1 2">M8UP14</strain>
    </source>
</reference>
<dbReference type="Proteomes" id="UP000540989">
    <property type="component" value="Unassembled WGS sequence"/>
</dbReference>
<sequence>MTRDQAAAQAETRAFLNAAQKGVIHDVLTSPDRIHGLQGLAGTGKTTVLESIREGAERNGYTVEGFAPSSKAAGQLREAGISATTLQSFIVKDGQGSEDPASRHLYMLDESSLASTKRMRAFLDKIGPEDRVLVIGDTRQHQAVDAGRPFQQMQEAGMRTSELSQIMRQKDPALLKAVEHLTKGETATGVKMLADQGRITEIANPKDRIEAIARDYAVLPNNTLIVSPDNRSRVAIDQAVRVELQANGTLAKDSQQFSTLAHRSDMTGADRMWAARYNTGDVLLYTTGSKANGIERGSYATVQSVDAKTNTLTIQRQDGEVVSHDPKRLKGVNVYREVQREIANGERVQFTTSNKELAVANRNLGTVRNVEPHQVTVRMDGKDERIVTFDPREMRHFDHGYAVTSHSSQGLTTGRIIANMDSETARSLVNTRLAYVAISRASEDARIYTNDAATIGQRLATEITKTAAVDFRPTTEGVYTPAEIERHYATIREALEPEDAAQFKWKGETGSVQTYQHTETGRNIHNDGKGQFYSQDGKSTNHGAALGRAMPVGRAHSQNEYENGLGLGR</sequence>
<dbReference type="SUPFAM" id="SSF52540">
    <property type="entry name" value="P-loop containing nucleoside triphosphate hydrolases"/>
    <property type="match status" value="2"/>
</dbReference>
<dbReference type="Gene3D" id="3.40.50.300">
    <property type="entry name" value="P-loop containing nucleotide triphosphate hydrolases"/>
    <property type="match status" value="2"/>
</dbReference>
<keyword evidence="1" id="KW-0378">Hydrolase</keyword>
<keyword evidence="1" id="KW-0540">Nuclease</keyword>
<dbReference type="GO" id="GO:0004527">
    <property type="term" value="F:exonuclease activity"/>
    <property type="evidence" value="ECO:0007669"/>
    <property type="project" value="UniProtKB-KW"/>
</dbReference>
<dbReference type="RefSeq" id="WP_246410238.1">
    <property type="nucleotide sequence ID" value="NZ_JACHIP010000021.1"/>
</dbReference>
<keyword evidence="2" id="KW-1185">Reference proteome</keyword>
<protein>
    <submittedName>
        <fullName evidence="1">ATP-dependent exoDNAse (Exonuclease V) alpha subunit</fullName>
    </submittedName>
</protein>
<evidence type="ECO:0000313" key="2">
    <source>
        <dbReference type="Proteomes" id="UP000540989"/>
    </source>
</evidence>
<dbReference type="CDD" id="cd18809">
    <property type="entry name" value="SF1_C_RecD"/>
    <property type="match status" value="1"/>
</dbReference>
<comment type="caution">
    <text evidence="1">The sequence shown here is derived from an EMBL/GenBank/DDBJ whole genome shotgun (WGS) entry which is preliminary data.</text>
</comment>